<dbReference type="EMBL" id="NBSK02000009">
    <property type="protein sequence ID" value="KAJ0188408.1"/>
    <property type="molecule type" value="Genomic_DNA"/>
</dbReference>
<gene>
    <name evidence="1" type="ORF">LSAT_V11C900501390</name>
</gene>
<name>A0A9R1UK79_LACSA</name>
<evidence type="ECO:0000313" key="2">
    <source>
        <dbReference type="Proteomes" id="UP000235145"/>
    </source>
</evidence>
<reference evidence="1 2" key="1">
    <citation type="journal article" date="2017" name="Nat. Commun.">
        <title>Genome assembly with in vitro proximity ligation data and whole-genome triplication in lettuce.</title>
        <authorList>
            <person name="Reyes-Chin-Wo S."/>
            <person name="Wang Z."/>
            <person name="Yang X."/>
            <person name="Kozik A."/>
            <person name="Arikit S."/>
            <person name="Song C."/>
            <person name="Xia L."/>
            <person name="Froenicke L."/>
            <person name="Lavelle D.O."/>
            <person name="Truco M.J."/>
            <person name="Xia R."/>
            <person name="Zhu S."/>
            <person name="Xu C."/>
            <person name="Xu H."/>
            <person name="Xu X."/>
            <person name="Cox K."/>
            <person name="Korf I."/>
            <person name="Meyers B.C."/>
            <person name="Michelmore R.W."/>
        </authorList>
    </citation>
    <scope>NUCLEOTIDE SEQUENCE [LARGE SCALE GENOMIC DNA]</scope>
    <source>
        <strain evidence="2">cv. Salinas</strain>
        <tissue evidence="1">Seedlings</tissue>
    </source>
</reference>
<accession>A0A9R1UK79</accession>
<comment type="caution">
    <text evidence="1">The sequence shown here is derived from an EMBL/GenBank/DDBJ whole genome shotgun (WGS) entry which is preliminary data.</text>
</comment>
<keyword evidence="2" id="KW-1185">Reference proteome</keyword>
<dbReference type="Proteomes" id="UP000235145">
    <property type="component" value="Unassembled WGS sequence"/>
</dbReference>
<protein>
    <submittedName>
        <fullName evidence="1">Uncharacterized protein</fullName>
    </submittedName>
</protein>
<dbReference type="AlphaFoldDB" id="A0A9R1UK79"/>
<proteinExistence type="predicted"/>
<evidence type="ECO:0000313" key="1">
    <source>
        <dbReference type="EMBL" id="KAJ0188408.1"/>
    </source>
</evidence>
<organism evidence="1 2">
    <name type="scientific">Lactuca sativa</name>
    <name type="common">Garden lettuce</name>
    <dbReference type="NCBI Taxonomy" id="4236"/>
    <lineage>
        <taxon>Eukaryota</taxon>
        <taxon>Viridiplantae</taxon>
        <taxon>Streptophyta</taxon>
        <taxon>Embryophyta</taxon>
        <taxon>Tracheophyta</taxon>
        <taxon>Spermatophyta</taxon>
        <taxon>Magnoliopsida</taxon>
        <taxon>eudicotyledons</taxon>
        <taxon>Gunneridae</taxon>
        <taxon>Pentapetalae</taxon>
        <taxon>asterids</taxon>
        <taxon>campanulids</taxon>
        <taxon>Asterales</taxon>
        <taxon>Asteraceae</taxon>
        <taxon>Cichorioideae</taxon>
        <taxon>Cichorieae</taxon>
        <taxon>Lactucinae</taxon>
        <taxon>Lactuca</taxon>
    </lineage>
</organism>
<sequence length="115" mass="12276">MANVNDQSMGRKGARRFVARLAIGGGLRREGLKQRGGGDLVREGRDEAVGLLVFCLRSSCVGERDPKGVWEASRATAAMMTWCSVGLLDGRGRGSSKQERTEVDGDVLSPLVAAQ</sequence>